<evidence type="ECO:0000256" key="2">
    <source>
        <dbReference type="ARBA" id="ARBA00023150"/>
    </source>
</evidence>
<comment type="caution">
    <text evidence="3">The sequence shown here is derived from an EMBL/GenBank/DDBJ whole genome shotgun (WGS) entry which is preliminary data.</text>
</comment>
<dbReference type="InterPro" id="IPR016193">
    <property type="entry name" value="Cytidine_deaminase-like"/>
</dbReference>
<dbReference type="Gene3D" id="3.10.20.10">
    <property type="match status" value="1"/>
</dbReference>
<gene>
    <name evidence="3" type="ORF">IAA06_03215</name>
</gene>
<organism evidence="3 4">
    <name type="scientific">Candidatus Blautia faecavium</name>
    <dbReference type="NCBI Taxonomy" id="2838487"/>
    <lineage>
        <taxon>Bacteria</taxon>
        <taxon>Bacillati</taxon>
        <taxon>Bacillota</taxon>
        <taxon>Clostridia</taxon>
        <taxon>Lachnospirales</taxon>
        <taxon>Lachnospiraceae</taxon>
        <taxon>Blautia</taxon>
    </lineage>
</organism>
<reference evidence="3" key="1">
    <citation type="journal article" date="2021" name="PeerJ">
        <title>Extensive microbial diversity within the chicken gut microbiome revealed by metagenomics and culture.</title>
        <authorList>
            <person name="Gilroy R."/>
            <person name="Ravi A."/>
            <person name="Getino M."/>
            <person name="Pursley I."/>
            <person name="Horton D.L."/>
            <person name="Alikhan N.F."/>
            <person name="Baker D."/>
            <person name="Gharbi K."/>
            <person name="Hall N."/>
            <person name="Watson M."/>
            <person name="Adriaenssens E.M."/>
            <person name="Foster-Nyarko E."/>
            <person name="Jarju S."/>
            <person name="Secka A."/>
            <person name="Antonio M."/>
            <person name="Oren A."/>
            <person name="Chaudhuri R.R."/>
            <person name="La Ragione R."/>
            <person name="Hildebrand F."/>
            <person name="Pallen M.J."/>
        </authorList>
    </citation>
    <scope>NUCLEOTIDE SEQUENCE</scope>
    <source>
        <strain evidence="3">ChiSjej1B19-5720</strain>
    </source>
</reference>
<dbReference type="GO" id="GO:0016783">
    <property type="term" value="F:sulfurtransferase activity"/>
    <property type="evidence" value="ECO:0007669"/>
    <property type="project" value="InterPro"/>
</dbReference>
<evidence type="ECO:0000313" key="3">
    <source>
        <dbReference type="EMBL" id="HJB27786.1"/>
    </source>
</evidence>
<accession>A0A9D2LQL4</accession>
<dbReference type="GO" id="GO:0006777">
    <property type="term" value="P:Mo-molybdopterin cofactor biosynthetic process"/>
    <property type="evidence" value="ECO:0007669"/>
    <property type="project" value="UniProtKB-KW"/>
</dbReference>
<dbReference type="Pfam" id="PF02634">
    <property type="entry name" value="FdhD-NarQ"/>
    <property type="match status" value="1"/>
</dbReference>
<feature type="non-terminal residue" evidence="3">
    <location>
        <position position="187"/>
    </location>
</feature>
<proteinExistence type="predicted"/>
<dbReference type="SUPFAM" id="SSF53927">
    <property type="entry name" value="Cytidine deaminase-like"/>
    <property type="match status" value="1"/>
</dbReference>
<evidence type="ECO:0000313" key="4">
    <source>
        <dbReference type="Proteomes" id="UP000823842"/>
    </source>
</evidence>
<dbReference type="EMBL" id="DWYZ01000071">
    <property type="protein sequence ID" value="HJB27786.1"/>
    <property type="molecule type" value="Genomic_DNA"/>
</dbReference>
<dbReference type="AlphaFoldDB" id="A0A9D2LQL4"/>
<reference evidence="3" key="2">
    <citation type="submission" date="2021-04" db="EMBL/GenBank/DDBJ databases">
        <authorList>
            <person name="Gilroy R."/>
        </authorList>
    </citation>
    <scope>NUCLEOTIDE SEQUENCE</scope>
    <source>
        <strain evidence="3">ChiSjej1B19-5720</strain>
    </source>
</reference>
<protein>
    <submittedName>
        <fullName evidence="3">Formate dehydrogenase accessory sulfurtransferase FdhD</fullName>
    </submittedName>
</protein>
<name>A0A9D2LQL4_9FIRM</name>
<dbReference type="PANTHER" id="PTHR30592:SF1">
    <property type="entry name" value="SULFUR CARRIER PROTEIN FDHD"/>
    <property type="match status" value="1"/>
</dbReference>
<keyword evidence="2" id="KW-0501">Molybdenum cofactor biosynthesis</keyword>
<dbReference type="Gene3D" id="3.40.140.10">
    <property type="entry name" value="Cytidine Deaminase, domain 2"/>
    <property type="match status" value="1"/>
</dbReference>
<dbReference type="PANTHER" id="PTHR30592">
    <property type="entry name" value="FORMATE DEHYDROGENASE"/>
    <property type="match status" value="1"/>
</dbReference>
<dbReference type="InterPro" id="IPR003786">
    <property type="entry name" value="FdhD"/>
</dbReference>
<evidence type="ECO:0000256" key="1">
    <source>
        <dbReference type="ARBA" id="ARBA00022490"/>
    </source>
</evidence>
<sequence length="187" mass="20699">MIKESIEIGKIQDNEIKKEIDEVAVEKSFRIKTSRGGEYRASCTPGDLDEFTVGMLFARGDIQSIEEIKEIKISPETGEIYADLKAPSLFENRNLEKEKMPDLLDKEALFSMAEEIFLNPGPLFSSTGCAHCCTFVSGEETLCKIEDIGRHNALDKGIGYCLLNGIGLGTVTVFTTGRVSADYMEKI</sequence>
<dbReference type="Proteomes" id="UP000823842">
    <property type="component" value="Unassembled WGS sequence"/>
</dbReference>
<keyword evidence="1" id="KW-0963">Cytoplasm</keyword>